<dbReference type="GO" id="GO:0008270">
    <property type="term" value="F:zinc ion binding"/>
    <property type="evidence" value="ECO:0007669"/>
    <property type="project" value="UniProtKB-KW"/>
</dbReference>
<protein>
    <recommendedName>
        <fullName evidence="3">CCHC-type domain-containing protein</fullName>
    </recommendedName>
</protein>
<evidence type="ECO:0000256" key="2">
    <source>
        <dbReference type="SAM" id="MobiDB-lite"/>
    </source>
</evidence>
<reference evidence="4" key="1">
    <citation type="submission" date="2023-03" db="EMBL/GenBank/DDBJ databases">
        <title>Chromosome-scale reference genome and RAD-based genetic map of yellow starthistle (Centaurea solstitialis) reveal putative structural variation and QTLs associated with invader traits.</title>
        <authorList>
            <person name="Reatini B."/>
            <person name="Cang F.A."/>
            <person name="Jiang Q."/>
            <person name="Mckibben M.T.W."/>
            <person name="Barker M.S."/>
            <person name="Rieseberg L.H."/>
            <person name="Dlugosch K.M."/>
        </authorList>
    </citation>
    <scope>NUCLEOTIDE SEQUENCE</scope>
    <source>
        <strain evidence="4">CAN-66</strain>
        <tissue evidence="4">Leaf</tissue>
    </source>
</reference>
<sequence length="819" mass="91836">MPTLVFTPLATHFLLNKEMFHFITGTQHIIYQVFIWKIDIETEGSCPAFELHFYTSSREMLLYGIDGTSLEEKGEFWSNKEEMVIYFGEMVPKCQVKEKITRYDKRCLREIDLLKLRVQNVCLILFVISNPKGRLLGAKSDCIRDHKIVLKLKSKAKSKGNSRFGAETRKRTNTVAPRVSALAGCYKSFIHQKDETLSQIHQRFNCLLIDLETIGTVYSNSEVVTKFMEALPEHWEIYTSCLTMSKDIKTLTLSELYGILLNREQQKKLKENLIRDTKETKSTSLALVSDSVSAVATPSSITITELESSNSKLPESDSDFNESLALLTRSFKKFAKKGNFQRRKPLSLTDKPKTESVDKATATCYNCQGKRHFANDCRYKKNQFAPSSTKSSSRNPKYQRLKEKYKKMKSQPKGKGLIAEHCDWDDVSSDESSDEEDTAQVTLMAILEEPNLALMAKIEEVPEEAPTQAPEASTPATEFPSQVPTPVVPFESLTQLDLLTLDLYKALNGKTSAEKMNIALRDQLKECHEKIKQLTILEENYKDQVSVNQTLCIERERALAAKERALAELIAEKVTIKGWSDASEKVDEILASGRNVKNKNGLGFTRGCPRPDRSMLKFGMFVSSIPDPNAPENIPSSSNTHTEGAPKSKKKIVEDKSKIVPPSKAKNTKPKNNKVLGGGPTVLGTKSFSQNPAPRLKIDLKQKTKEKKPIPPLTNAKWILGTSPAHLKFKDFLDPTKHFLYRKCYHCGLNDHTASKCPDATKAEKSAKAKKNPKTSKIVKGKKVVKTVSSVKTPAMKIDNSVKAVTNSVGFFVGILESN</sequence>
<comment type="caution">
    <text evidence="4">The sequence shown here is derived from an EMBL/GenBank/DDBJ whole genome shotgun (WGS) entry which is preliminary data.</text>
</comment>
<dbReference type="Gene3D" id="4.10.60.10">
    <property type="entry name" value="Zinc finger, CCHC-type"/>
    <property type="match status" value="1"/>
</dbReference>
<dbReference type="InterPro" id="IPR001878">
    <property type="entry name" value="Znf_CCHC"/>
</dbReference>
<dbReference type="Proteomes" id="UP001172457">
    <property type="component" value="Chromosome 7"/>
</dbReference>
<dbReference type="PROSITE" id="PS50158">
    <property type="entry name" value="ZF_CCHC"/>
    <property type="match status" value="1"/>
</dbReference>
<evidence type="ECO:0000259" key="3">
    <source>
        <dbReference type="PROSITE" id="PS50158"/>
    </source>
</evidence>
<evidence type="ECO:0000313" key="5">
    <source>
        <dbReference type="Proteomes" id="UP001172457"/>
    </source>
</evidence>
<keyword evidence="5" id="KW-1185">Reference proteome</keyword>
<evidence type="ECO:0000256" key="1">
    <source>
        <dbReference type="PROSITE-ProRule" id="PRU00047"/>
    </source>
</evidence>
<keyword evidence="1" id="KW-0862">Zinc</keyword>
<dbReference type="GO" id="GO:0003676">
    <property type="term" value="F:nucleic acid binding"/>
    <property type="evidence" value="ECO:0007669"/>
    <property type="project" value="InterPro"/>
</dbReference>
<feature type="region of interest" description="Disordered" evidence="2">
    <location>
        <begin position="626"/>
        <end position="695"/>
    </location>
</feature>
<dbReference type="SMART" id="SM00343">
    <property type="entry name" value="ZnF_C2HC"/>
    <property type="match status" value="2"/>
</dbReference>
<dbReference type="EMBL" id="JARYMX010000007">
    <property type="protein sequence ID" value="KAJ9542060.1"/>
    <property type="molecule type" value="Genomic_DNA"/>
</dbReference>
<feature type="domain" description="CCHC-type" evidence="3">
    <location>
        <begin position="742"/>
        <end position="759"/>
    </location>
</feature>
<gene>
    <name evidence="4" type="ORF">OSB04_028566</name>
</gene>
<organism evidence="4 5">
    <name type="scientific">Centaurea solstitialis</name>
    <name type="common">yellow star-thistle</name>
    <dbReference type="NCBI Taxonomy" id="347529"/>
    <lineage>
        <taxon>Eukaryota</taxon>
        <taxon>Viridiplantae</taxon>
        <taxon>Streptophyta</taxon>
        <taxon>Embryophyta</taxon>
        <taxon>Tracheophyta</taxon>
        <taxon>Spermatophyta</taxon>
        <taxon>Magnoliopsida</taxon>
        <taxon>eudicotyledons</taxon>
        <taxon>Gunneridae</taxon>
        <taxon>Pentapetalae</taxon>
        <taxon>asterids</taxon>
        <taxon>campanulids</taxon>
        <taxon>Asterales</taxon>
        <taxon>Asteraceae</taxon>
        <taxon>Carduoideae</taxon>
        <taxon>Cardueae</taxon>
        <taxon>Centaureinae</taxon>
        <taxon>Centaurea</taxon>
    </lineage>
</organism>
<keyword evidence="1" id="KW-0479">Metal-binding</keyword>
<dbReference type="AlphaFoldDB" id="A0AA38W7V0"/>
<dbReference type="Pfam" id="PF14223">
    <property type="entry name" value="Retrotran_gag_2"/>
    <property type="match status" value="1"/>
</dbReference>
<evidence type="ECO:0000313" key="4">
    <source>
        <dbReference type="EMBL" id="KAJ9542060.1"/>
    </source>
</evidence>
<accession>A0AA38W7V0</accession>
<name>A0AA38W7V0_9ASTR</name>
<proteinExistence type="predicted"/>
<keyword evidence="1" id="KW-0863">Zinc-finger</keyword>